<keyword evidence="2 4" id="KW-0560">Oxidoreductase</keyword>
<dbReference type="InterPro" id="IPR006140">
    <property type="entry name" value="D-isomer_DH_NAD-bd"/>
</dbReference>
<dbReference type="STRING" id="71717.A0A4Y7TF70"/>
<evidence type="ECO:0000259" key="5">
    <source>
        <dbReference type="Pfam" id="PF00389"/>
    </source>
</evidence>
<dbReference type="InterPro" id="IPR036291">
    <property type="entry name" value="NAD(P)-bd_dom_sf"/>
</dbReference>
<protein>
    <submittedName>
        <fullName evidence="7">D-lactate dehydrogenase</fullName>
    </submittedName>
</protein>
<evidence type="ECO:0000313" key="7">
    <source>
        <dbReference type="EMBL" id="TEB32661.1"/>
    </source>
</evidence>
<dbReference type="PANTHER" id="PTHR43026">
    <property type="entry name" value="2-HYDROXYACID DEHYDROGENASE HOMOLOG 1-RELATED"/>
    <property type="match status" value="1"/>
</dbReference>
<dbReference type="PROSITE" id="PS00065">
    <property type="entry name" value="D_2_HYDROXYACID_DH_1"/>
    <property type="match status" value="1"/>
</dbReference>
<dbReference type="OrthoDB" id="298012at2759"/>
<dbReference type="PANTHER" id="PTHR43026:SF1">
    <property type="entry name" value="2-HYDROXYACID DEHYDROGENASE HOMOLOG 1-RELATED"/>
    <property type="match status" value="1"/>
</dbReference>
<dbReference type="InterPro" id="IPR029753">
    <property type="entry name" value="D-isomer_DH_CS"/>
</dbReference>
<dbReference type="GO" id="GO:0051287">
    <property type="term" value="F:NAD binding"/>
    <property type="evidence" value="ECO:0007669"/>
    <property type="project" value="InterPro"/>
</dbReference>
<dbReference type="SUPFAM" id="SSF51735">
    <property type="entry name" value="NAD(P)-binding Rossmann-fold domains"/>
    <property type="match status" value="1"/>
</dbReference>
<organism evidence="7 8">
    <name type="scientific">Coprinellus micaceus</name>
    <name type="common">Glistening ink-cap mushroom</name>
    <name type="synonym">Coprinus micaceus</name>
    <dbReference type="NCBI Taxonomy" id="71717"/>
    <lineage>
        <taxon>Eukaryota</taxon>
        <taxon>Fungi</taxon>
        <taxon>Dikarya</taxon>
        <taxon>Basidiomycota</taxon>
        <taxon>Agaricomycotina</taxon>
        <taxon>Agaricomycetes</taxon>
        <taxon>Agaricomycetidae</taxon>
        <taxon>Agaricales</taxon>
        <taxon>Agaricineae</taxon>
        <taxon>Psathyrellaceae</taxon>
        <taxon>Coprinellus</taxon>
    </lineage>
</organism>
<dbReference type="AlphaFoldDB" id="A0A4Y7TF70"/>
<accession>A0A4Y7TF70</accession>
<dbReference type="InterPro" id="IPR029752">
    <property type="entry name" value="D-isomer_DH_CS1"/>
</dbReference>
<dbReference type="Proteomes" id="UP000298030">
    <property type="component" value="Unassembled WGS sequence"/>
</dbReference>
<dbReference type="GO" id="GO:0008720">
    <property type="term" value="F:D-lactate dehydrogenase (NAD+) activity"/>
    <property type="evidence" value="ECO:0007669"/>
    <property type="project" value="TreeGrafter"/>
</dbReference>
<dbReference type="Pfam" id="PF02826">
    <property type="entry name" value="2-Hacid_dh_C"/>
    <property type="match status" value="1"/>
</dbReference>
<dbReference type="InterPro" id="IPR006139">
    <property type="entry name" value="D-isomer_2_OHA_DH_cat_dom"/>
</dbReference>
<evidence type="ECO:0000256" key="3">
    <source>
        <dbReference type="ARBA" id="ARBA00023027"/>
    </source>
</evidence>
<keyword evidence="8" id="KW-1185">Reference proteome</keyword>
<feature type="domain" description="D-isomer specific 2-hydroxyacid dehydrogenase catalytic" evidence="5">
    <location>
        <begin position="15"/>
        <end position="339"/>
    </location>
</feature>
<dbReference type="SUPFAM" id="SSF52283">
    <property type="entry name" value="Formate/glycerate dehydrogenase catalytic domain-like"/>
    <property type="match status" value="1"/>
</dbReference>
<evidence type="ECO:0000313" key="8">
    <source>
        <dbReference type="Proteomes" id="UP000298030"/>
    </source>
</evidence>
<comment type="similarity">
    <text evidence="1 4">Belongs to the D-isomer specific 2-hydroxyacid dehydrogenase family.</text>
</comment>
<comment type="caution">
    <text evidence="7">The sequence shown here is derived from an EMBL/GenBank/DDBJ whole genome shotgun (WGS) entry which is preliminary data.</text>
</comment>
<name>A0A4Y7TF70_COPMI</name>
<evidence type="ECO:0000256" key="2">
    <source>
        <dbReference type="ARBA" id="ARBA00023002"/>
    </source>
</evidence>
<reference evidence="7 8" key="1">
    <citation type="journal article" date="2019" name="Nat. Ecol. Evol.">
        <title>Megaphylogeny resolves global patterns of mushroom evolution.</title>
        <authorList>
            <person name="Varga T."/>
            <person name="Krizsan K."/>
            <person name="Foldi C."/>
            <person name="Dima B."/>
            <person name="Sanchez-Garcia M."/>
            <person name="Sanchez-Ramirez S."/>
            <person name="Szollosi G.J."/>
            <person name="Szarkandi J.G."/>
            <person name="Papp V."/>
            <person name="Albert L."/>
            <person name="Andreopoulos W."/>
            <person name="Angelini C."/>
            <person name="Antonin V."/>
            <person name="Barry K.W."/>
            <person name="Bougher N.L."/>
            <person name="Buchanan P."/>
            <person name="Buyck B."/>
            <person name="Bense V."/>
            <person name="Catcheside P."/>
            <person name="Chovatia M."/>
            <person name="Cooper J."/>
            <person name="Damon W."/>
            <person name="Desjardin D."/>
            <person name="Finy P."/>
            <person name="Geml J."/>
            <person name="Haridas S."/>
            <person name="Hughes K."/>
            <person name="Justo A."/>
            <person name="Karasinski D."/>
            <person name="Kautmanova I."/>
            <person name="Kiss B."/>
            <person name="Kocsube S."/>
            <person name="Kotiranta H."/>
            <person name="LaButti K.M."/>
            <person name="Lechner B.E."/>
            <person name="Liimatainen K."/>
            <person name="Lipzen A."/>
            <person name="Lukacs Z."/>
            <person name="Mihaltcheva S."/>
            <person name="Morgado L.N."/>
            <person name="Niskanen T."/>
            <person name="Noordeloos M.E."/>
            <person name="Ohm R.A."/>
            <person name="Ortiz-Santana B."/>
            <person name="Ovrebo C."/>
            <person name="Racz N."/>
            <person name="Riley R."/>
            <person name="Savchenko A."/>
            <person name="Shiryaev A."/>
            <person name="Soop K."/>
            <person name="Spirin V."/>
            <person name="Szebenyi C."/>
            <person name="Tomsovsky M."/>
            <person name="Tulloss R.E."/>
            <person name="Uehling J."/>
            <person name="Grigoriev I.V."/>
            <person name="Vagvolgyi C."/>
            <person name="Papp T."/>
            <person name="Martin F.M."/>
            <person name="Miettinen O."/>
            <person name="Hibbett D.S."/>
            <person name="Nagy L.G."/>
        </authorList>
    </citation>
    <scope>NUCLEOTIDE SEQUENCE [LARGE SCALE GENOMIC DNA]</scope>
    <source>
        <strain evidence="7 8">FP101781</strain>
    </source>
</reference>
<dbReference type="Gene3D" id="3.40.50.720">
    <property type="entry name" value="NAD(P)-binding Rossmann-like Domain"/>
    <property type="match status" value="2"/>
</dbReference>
<dbReference type="PROSITE" id="PS00671">
    <property type="entry name" value="D_2_HYDROXYACID_DH_3"/>
    <property type="match status" value="1"/>
</dbReference>
<dbReference type="CDD" id="cd12183">
    <property type="entry name" value="LDH_like_2"/>
    <property type="match status" value="1"/>
</dbReference>
<sequence>MSEETTQSAPMKIAVFGTRKYDQDSLKAANDAAGNPLEFTFIEALLDPMTTILAAGHIGVCLFVNDICDSAVLEHLHSLGVRFIALRCAGFNNVDLKAAARLGIKVARVPSYSPEAVAEFCVGMIMTVVRKYHKAYNRVREGNFLLDGLLGFNLHGKTIGIIGTGKIGLLTGRILSRGFNANVIAYDPYPNRAAAEEYGIEYVEKLDDLLGTSDIISLHCPLMESTSYIISDSTIPKMKKGVVLINTSRGGLIDTYALIRGLKSGHIAAVGLDVYERESSYFFADSSSKVIDDDTFARLLSFYNVFMTGHQAFLTTEALTNIADTTVLNLVDLQATGTCACILEASA</sequence>
<dbReference type="EMBL" id="QPFP01000014">
    <property type="protein sequence ID" value="TEB32661.1"/>
    <property type="molecule type" value="Genomic_DNA"/>
</dbReference>
<keyword evidence="3" id="KW-0520">NAD</keyword>
<feature type="domain" description="D-isomer specific 2-hydroxyacid dehydrogenase NAD-binding" evidence="6">
    <location>
        <begin position="122"/>
        <end position="312"/>
    </location>
</feature>
<proteinExistence type="inferred from homology"/>
<dbReference type="PROSITE" id="PS00670">
    <property type="entry name" value="D_2_HYDROXYACID_DH_2"/>
    <property type="match status" value="1"/>
</dbReference>
<dbReference type="InterPro" id="IPR058205">
    <property type="entry name" value="D-LDH-like"/>
</dbReference>
<evidence type="ECO:0000259" key="6">
    <source>
        <dbReference type="Pfam" id="PF02826"/>
    </source>
</evidence>
<gene>
    <name evidence="7" type="ORF">FA13DRAFT_1731157</name>
</gene>
<evidence type="ECO:0000256" key="1">
    <source>
        <dbReference type="ARBA" id="ARBA00005854"/>
    </source>
</evidence>
<evidence type="ECO:0000256" key="4">
    <source>
        <dbReference type="RuleBase" id="RU003719"/>
    </source>
</evidence>
<dbReference type="Pfam" id="PF00389">
    <property type="entry name" value="2-Hacid_dh"/>
    <property type="match status" value="1"/>
</dbReference>